<gene>
    <name evidence="1" type="ORF">DILT_LOCUS4004</name>
</gene>
<reference evidence="1 2" key="1">
    <citation type="submission" date="2018-11" db="EMBL/GenBank/DDBJ databases">
        <authorList>
            <consortium name="Pathogen Informatics"/>
        </authorList>
    </citation>
    <scope>NUCLEOTIDE SEQUENCE [LARGE SCALE GENOMIC DNA]</scope>
</reference>
<evidence type="ECO:0000313" key="1">
    <source>
        <dbReference type="EMBL" id="VDK87312.1"/>
    </source>
</evidence>
<protein>
    <submittedName>
        <fullName evidence="1">Uncharacterized protein</fullName>
    </submittedName>
</protein>
<sequence>MIVVEAKEVVQEGLGYKTPILNSFRYACTGNHDSAHESVSTEMSGISVITTTRQTQLLHPLAPLLPPLTQLSQRPRRTSSPSVLTFLKLCHRHLHHPEDDGEQP</sequence>
<dbReference type="AlphaFoldDB" id="A0A3P6TGQ4"/>
<dbReference type="Proteomes" id="UP000281553">
    <property type="component" value="Unassembled WGS sequence"/>
</dbReference>
<proteinExistence type="predicted"/>
<evidence type="ECO:0000313" key="2">
    <source>
        <dbReference type="Proteomes" id="UP000281553"/>
    </source>
</evidence>
<organism evidence="1 2">
    <name type="scientific">Dibothriocephalus latus</name>
    <name type="common">Fish tapeworm</name>
    <name type="synonym">Diphyllobothrium latum</name>
    <dbReference type="NCBI Taxonomy" id="60516"/>
    <lineage>
        <taxon>Eukaryota</taxon>
        <taxon>Metazoa</taxon>
        <taxon>Spiralia</taxon>
        <taxon>Lophotrochozoa</taxon>
        <taxon>Platyhelminthes</taxon>
        <taxon>Cestoda</taxon>
        <taxon>Eucestoda</taxon>
        <taxon>Diphyllobothriidea</taxon>
        <taxon>Diphyllobothriidae</taxon>
        <taxon>Dibothriocephalus</taxon>
    </lineage>
</organism>
<keyword evidence="2" id="KW-1185">Reference proteome</keyword>
<accession>A0A3P6TGQ4</accession>
<dbReference type="EMBL" id="UYRU01044647">
    <property type="protein sequence ID" value="VDK87312.1"/>
    <property type="molecule type" value="Genomic_DNA"/>
</dbReference>
<name>A0A3P6TGQ4_DIBLA</name>